<dbReference type="AlphaFoldDB" id="A0A2N9H7N7"/>
<protein>
    <submittedName>
        <fullName evidence="3">Uncharacterized protein</fullName>
    </submittedName>
</protein>
<feature type="region of interest" description="Disordered" evidence="2">
    <location>
        <begin position="417"/>
        <end position="436"/>
    </location>
</feature>
<name>A0A2N9H7N7_FAGSY</name>
<feature type="region of interest" description="Disordered" evidence="2">
    <location>
        <begin position="19"/>
        <end position="39"/>
    </location>
</feature>
<keyword evidence="1" id="KW-0175">Coiled coil</keyword>
<sequence>MVFEGNSWPLVCSEDLPEGLSDRGEGDHSSEETPSVSGSSRVVGFEDSWVARSYFSIIDIKCLKRIRRRYQILEDVVLRIPDLDERACSSKYGDVAFYESDFKASLRTTIACMVMWRVCSRGVDSITVDELLYCYKPCQIAVSPGFWTLNRRQKHLKLVTGLPSSNREWKDKYVFVCGDNWESLPWEKKDNSFIRVCRDWGVPPTSRTTLSVELVEPPSAPSSSKAVENAPTLPKDTSLALRRAKSVVTKENLDEYGKLNTDVVKRALAYSLMKGLTEAMVIANRCMLCEEGLLKLKSQLSEATEANQSLTTIANELTQERDHVANELALLKVDMAARDADLKKALDKNKWVADQMKMLTNQMEMIKISAVEEFKLSEAYDDNNTKYFLAGFKLLRKQAKEKCPDIDFDVFQPYEDDDSAVPVEEGNDGGTSVDPQLDDDATTSIYLFYKTICVRHSKDVEVQCRPTSQGDKYPSCRT</sequence>
<evidence type="ECO:0000256" key="1">
    <source>
        <dbReference type="SAM" id="Coils"/>
    </source>
</evidence>
<organism evidence="3">
    <name type="scientific">Fagus sylvatica</name>
    <name type="common">Beechnut</name>
    <dbReference type="NCBI Taxonomy" id="28930"/>
    <lineage>
        <taxon>Eukaryota</taxon>
        <taxon>Viridiplantae</taxon>
        <taxon>Streptophyta</taxon>
        <taxon>Embryophyta</taxon>
        <taxon>Tracheophyta</taxon>
        <taxon>Spermatophyta</taxon>
        <taxon>Magnoliopsida</taxon>
        <taxon>eudicotyledons</taxon>
        <taxon>Gunneridae</taxon>
        <taxon>Pentapetalae</taxon>
        <taxon>rosids</taxon>
        <taxon>fabids</taxon>
        <taxon>Fagales</taxon>
        <taxon>Fagaceae</taxon>
        <taxon>Fagus</taxon>
    </lineage>
</organism>
<gene>
    <name evidence="3" type="ORF">FSB_LOCUS38308</name>
</gene>
<evidence type="ECO:0000313" key="3">
    <source>
        <dbReference type="EMBL" id="SPD10426.1"/>
    </source>
</evidence>
<dbReference type="EMBL" id="OIVN01003334">
    <property type="protein sequence ID" value="SPD10426.1"/>
    <property type="molecule type" value="Genomic_DNA"/>
</dbReference>
<feature type="coiled-coil region" evidence="1">
    <location>
        <begin position="300"/>
        <end position="334"/>
    </location>
</feature>
<proteinExistence type="predicted"/>
<feature type="compositionally biased region" description="Basic and acidic residues" evidence="2">
    <location>
        <begin position="20"/>
        <end position="31"/>
    </location>
</feature>
<evidence type="ECO:0000256" key="2">
    <source>
        <dbReference type="SAM" id="MobiDB-lite"/>
    </source>
</evidence>
<reference evidence="3" key="1">
    <citation type="submission" date="2018-02" db="EMBL/GenBank/DDBJ databases">
        <authorList>
            <person name="Cohen D.B."/>
            <person name="Kent A.D."/>
        </authorList>
    </citation>
    <scope>NUCLEOTIDE SEQUENCE</scope>
</reference>
<accession>A0A2N9H7N7</accession>